<dbReference type="AlphaFoldDB" id="A0A5E4Q4B5"/>
<proteinExistence type="predicted"/>
<gene>
    <name evidence="1" type="ORF">LSINAPIS_LOCUS5376</name>
</gene>
<reference evidence="1 2" key="1">
    <citation type="submission" date="2017-07" db="EMBL/GenBank/DDBJ databases">
        <authorList>
            <person name="Talla V."/>
            <person name="Backstrom N."/>
        </authorList>
    </citation>
    <scope>NUCLEOTIDE SEQUENCE [LARGE SCALE GENOMIC DNA]</scope>
</reference>
<evidence type="ECO:0000313" key="1">
    <source>
        <dbReference type="EMBL" id="VVC93119.1"/>
    </source>
</evidence>
<protein>
    <submittedName>
        <fullName evidence="1">Uncharacterized protein</fullName>
    </submittedName>
</protein>
<feature type="non-terminal residue" evidence="1">
    <location>
        <position position="141"/>
    </location>
</feature>
<keyword evidence="2" id="KW-1185">Reference proteome</keyword>
<dbReference type="Proteomes" id="UP000324832">
    <property type="component" value="Unassembled WGS sequence"/>
</dbReference>
<dbReference type="EMBL" id="FZQP02001526">
    <property type="protein sequence ID" value="VVC93119.1"/>
    <property type="molecule type" value="Genomic_DNA"/>
</dbReference>
<organism evidence="1 2">
    <name type="scientific">Leptidea sinapis</name>
    <dbReference type="NCBI Taxonomy" id="189913"/>
    <lineage>
        <taxon>Eukaryota</taxon>
        <taxon>Metazoa</taxon>
        <taxon>Ecdysozoa</taxon>
        <taxon>Arthropoda</taxon>
        <taxon>Hexapoda</taxon>
        <taxon>Insecta</taxon>
        <taxon>Pterygota</taxon>
        <taxon>Neoptera</taxon>
        <taxon>Endopterygota</taxon>
        <taxon>Lepidoptera</taxon>
        <taxon>Glossata</taxon>
        <taxon>Ditrysia</taxon>
        <taxon>Papilionoidea</taxon>
        <taxon>Pieridae</taxon>
        <taxon>Dismorphiinae</taxon>
        <taxon>Leptidea</taxon>
    </lineage>
</organism>
<name>A0A5E4Q4B5_9NEOP</name>
<evidence type="ECO:0000313" key="2">
    <source>
        <dbReference type="Proteomes" id="UP000324832"/>
    </source>
</evidence>
<sequence>MASKKVSKDIQEAMKLGLLSELNYFYPELELTVNVDTPVDELKRKEESMKTCLLATQELTRLIVLQHEVNILVGDRVVEGDSPVPIKGVWKQVTADCRIDMIPFCISFFAHKDKSLFGPILYSGLEVTLVKVAHEFELKNS</sequence>
<accession>A0A5E4Q4B5</accession>